<evidence type="ECO:0000259" key="6">
    <source>
        <dbReference type="SMART" id="SM00642"/>
    </source>
</evidence>
<dbReference type="STRING" id="1903952.BIT28_25405"/>
<evidence type="ECO:0000256" key="1">
    <source>
        <dbReference type="ARBA" id="ARBA00001913"/>
    </source>
</evidence>
<comment type="caution">
    <text evidence="7">The sequence shown here is derived from an EMBL/GenBank/DDBJ whole genome shotgun (WGS) entry which is preliminary data.</text>
</comment>
<dbReference type="GO" id="GO:0046872">
    <property type="term" value="F:metal ion binding"/>
    <property type="evidence" value="ECO:0007669"/>
    <property type="project" value="UniProtKB-KW"/>
</dbReference>
<dbReference type="RefSeq" id="WP_075766630.1">
    <property type="nucleotide sequence ID" value="NZ_MJIL01000088.1"/>
</dbReference>
<feature type="region of interest" description="Disordered" evidence="4">
    <location>
        <begin position="69"/>
        <end position="88"/>
    </location>
</feature>
<organism evidence="7 8">
    <name type="scientific">Photobacterium proteolyticum</name>
    <dbReference type="NCBI Taxonomy" id="1903952"/>
    <lineage>
        <taxon>Bacteria</taxon>
        <taxon>Pseudomonadati</taxon>
        <taxon>Pseudomonadota</taxon>
        <taxon>Gammaproteobacteria</taxon>
        <taxon>Vibrionales</taxon>
        <taxon>Vibrionaceae</taxon>
        <taxon>Photobacterium</taxon>
    </lineage>
</organism>
<evidence type="ECO:0000256" key="3">
    <source>
        <dbReference type="ARBA" id="ARBA00022729"/>
    </source>
</evidence>
<dbReference type="AlphaFoldDB" id="A0A1Q9GFG5"/>
<accession>A0A1Q9GFG5</accession>
<dbReference type="SUPFAM" id="SSF51445">
    <property type="entry name" value="(Trans)glycosidases"/>
    <property type="match status" value="1"/>
</dbReference>
<evidence type="ECO:0000256" key="5">
    <source>
        <dbReference type="SAM" id="SignalP"/>
    </source>
</evidence>
<dbReference type="InterPro" id="IPR006047">
    <property type="entry name" value="GH13_cat_dom"/>
</dbReference>
<dbReference type="SMART" id="SM00642">
    <property type="entry name" value="Aamy"/>
    <property type="match status" value="1"/>
</dbReference>
<dbReference type="GO" id="GO:0005975">
    <property type="term" value="P:carbohydrate metabolic process"/>
    <property type="evidence" value="ECO:0007669"/>
    <property type="project" value="InterPro"/>
</dbReference>
<gene>
    <name evidence="7" type="ORF">BIT28_25405</name>
</gene>
<dbReference type="InterPro" id="IPR013780">
    <property type="entry name" value="Glyco_hydro_b"/>
</dbReference>
<feature type="signal peptide" evidence="5">
    <location>
        <begin position="1"/>
        <end position="22"/>
    </location>
</feature>
<evidence type="ECO:0000256" key="4">
    <source>
        <dbReference type="SAM" id="MobiDB-lite"/>
    </source>
</evidence>
<dbReference type="PANTHER" id="PTHR10357:SF215">
    <property type="entry name" value="ALPHA-AMYLASE 1"/>
    <property type="match status" value="1"/>
</dbReference>
<proteinExistence type="predicted"/>
<dbReference type="Gene3D" id="2.60.40.1180">
    <property type="entry name" value="Golgi alpha-mannosidase II"/>
    <property type="match status" value="1"/>
</dbReference>
<dbReference type="SUPFAM" id="SSF49344">
    <property type="entry name" value="CBD9-like"/>
    <property type="match status" value="1"/>
</dbReference>
<feature type="compositionally biased region" description="Basic and acidic residues" evidence="4">
    <location>
        <begin position="76"/>
        <end position="88"/>
    </location>
</feature>
<evidence type="ECO:0000256" key="2">
    <source>
        <dbReference type="ARBA" id="ARBA00022723"/>
    </source>
</evidence>
<feature type="chain" id="PRO_5012118869" evidence="5">
    <location>
        <begin position="23"/>
        <end position="892"/>
    </location>
</feature>
<dbReference type="PANTHER" id="PTHR10357">
    <property type="entry name" value="ALPHA-AMYLASE FAMILY MEMBER"/>
    <property type="match status" value="1"/>
</dbReference>
<dbReference type="InterPro" id="IPR017853">
    <property type="entry name" value="GH"/>
</dbReference>
<dbReference type="Pfam" id="PF00128">
    <property type="entry name" value="Alpha-amylase"/>
    <property type="match status" value="1"/>
</dbReference>
<evidence type="ECO:0000313" key="7">
    <source>
        <dbReference type="EMBL" id="OLQ73164.1"/>
    </source>
</evidence>
<keyword evidence="2" id="KW-0479">Metal-binding</keyword>
<dbReference type="SUPFAM" id="SSF51011">
    <property type="entry name" value="Glycosyl hydrolase domain"/>
    <property type="match status" value="1"/>
</dbReference>
<dbReference type="PROSITE" id="PS51257">
    <property type="entry name" value="PROKAR_LIPOPROTEIN"/>
    <property type="match status" value="1"/>
</dbReference>
<dbReference type="Gene3D" id="2.60.40.1190">
    <property type="match status" value="1"/>
</dbReference>
<dbReference type="Gene3D" id="3.20.20.80">
    <property type="entry name" value="Glycosidases"/>
    <property type="match status" value="1"/>
</dbReference>
<evidence type="ECO:0000313" key="8">
    <source>
        <dbReference type="Proteomes" id="UP000186905"/>
    </source>
</evidence>
<keyword evidence="8" id="KW-1185">Reference proteome</keyword>
<dbReference type="EMBL" id="MJIL01000088">
    <property type="protein sequence ID" value="OLQ73164.1"/>
    <property type="molecule type" value="Genomic_DNA"/>
</dbReference>
<name>A0A1Q9GFG5_9GAMM</name>
<keyword evidence="3 5" id="KW-0732">Signal</keyword>
<feature type="domain" description="Glycosyl hydrolase family 13 catalytic" evidence="6">
    <location>
        <begin position="59"/>
        <end position="474"/>
    </location>
</feature>
<reference evidence="7 8" key="1">
    <citation type="submission" date="2016-09" db="EMBL/GenBank/DDBJ databases">
        <title>Photobacterium proteolyticum sp. nov. a protease producing bacterium isolated from ocean sediments of Laizhou Bay.</title>
        <authorList>
            <person name="Li Y."/>
        </authorList>
    </citation>
    <scope>NUCLEOTIDE SEQUENCE [LARGE SCALE GENOMIC DNA]</scope>
    <source>
        <strain evidence="7 8">13-12</strain>
    </source>
</reference>
<sequence length="892" mass="99724">MKNKKHNSLNSIKFLSLSIALALTGCHSDSKAIEKDNNAVAPVDNQIASPDWQDQIIYFLMIDRFNDGNSQNNDQGKNEYDPTSDKKFSGGDLQGVTEQLSYIQDLGATSIWITPPVANQWWDSEQNYGGYHGYWARDFQKVDEHFGDLEDYQALSREIHSRNMFLIQDIVTNHVGNFFTYDNPYNYDASNPCTGFRLIESALPANQPLPYPLNQNQCKDDGTGSYHWTPSITDHNNPIQEKTWQLSDLDDLNTSDPEVRKYLKESYRKWIKDVGVDAYRVDTAKFVDHDFWNDFFHSEDGVLSQAKETGRDNFLTFGEVFEASTPYQTEGEEKMLTYIGESGSPAQLTSVLNFPLQTTMTRVFASGQPTDYLRFRLERMMEMFPNPYIMPNFIDNHDMPRFLSQASPEDMQQALITMMTVPGIPVIYQGTEQAIVNSRDSMFNGGYRTDGQLADSFDSDNKMYQFIQSLAQLRTENKVLTRGELKVIASDKAGAGIFSFTRRLNDDEAFVVMNTSSSPMLLNQLDLDQGAGAVFERKIQSNWQTAPETLTTNSHGEVSLELAPKSAAIYFKTARAGNAETPKATVELNDDWKDTVITQNTEITGTATPNAMLKLVVDGNLAVAKDIPVDANGDWKTTISIRHFAIGEQQHRFAIYYPEAKTGTKDIAFTSDLSWADTPEKIIDDAGDAQDGNGGPYGSYSLPTDPSFNKDKNQLSIEKAEVYTVGSNVRLKMTMDNVTNSWLPPNGFDHVGFSVFLGLPDESEKGLTTLPKLNAEMPTGTWNRNAVIFGWQSSIYNSTGADSQTWGEAVSPAPVVTVDKANRAIYLDFASDALGRPDSLDGISIYVTTWDIDGLSAVYRPLDTQKGPWNFTGNDSAEPKIWDDLPIITLSE</sequence>
<comment type="cofactor">
    <cofactor evidence="1">
        <name>Ca(2+)</name>
        <dbReference type="ChEBI" id="CHEBI:29108"/>
    </cofactor>
</comment>
<protein>
    <submittedName>
        <fullName evidence="7">Alpha-amylase</fullName>
    </submittedName>
</protein>
<dbReference type="Proteomes" id="UP000186905">
    <property type="component" value="Unassembled WGS sequence"/>
</dbReference>